<protein>
    <recommendedName>
        <fullName evidence="6">Protein FAR1-RELATED SEQUENCE</fullName>
    </recommendedName>
</protein>
<keyword evidence="3 5" id="KW-0863">Zinc-finger</keyword>
<evidence type="ECO:0000256" key="6">
    <source>
        <dbReference type="RuleBase" id="RU367018"/>
    </source>
</evidence>
<evidence type="ECO:0000313" key="8">
    <source>
        <dbReference type="EnsemblPlants" id="TuG1812G0100003799.01.T01.cds318727"/>
    </source>
</evidence>
<dbReference type="GO" id="GO:0006355">
    <property type="term" value="P:regulation of DNA-templated transcription"/>
    <property type="evidence" value="ECO:0007669"/>
    <property type="project" value="UniProtKB-UniRule"/>
</dbReference>
<dbReference type="GO" id="GO:0008270">
    <property type="term" value="F:zinc ion binding"/>
    <property type="evidence" value="ECO:0007669"/>
    <property type="project" value="UniProtKB-UniRule"/>
</dbReference>
<keyword evidence="9" id="KW-1185">Reference proteome</keyword>
<evidence type="ECO:0000256" key="3">
    <source>
        <dbReference type="ARBA" id="ARBA00022771"/>
    </source>
</evidence>
<evidence type="ECO:0000256" key="5">
    <source>
        <dbReference type="PROSITE-ProRule" id="PRU00325"/>
    </source>
</evidence>
<evidence type="ECO:0000259" key="7">
    <source>
        <dbReference type="PROSITE" id="PS50966"/>
    </source>
</evidence>
<evidence type="ECO:0000256" key="1">
    <source>
        <dbReference type="ARBA" id="ARBA00005889"/>
    </source>
</evidence>
<evidence type="ECO:0000313" key="9">
    <source>
        <dbReference type="Proteomes" id="UP000015106"/>
    </source>
</evidence>
<dbReference type="InterPro" id="IPR006564">
    <property type="entry name" value="Znf_PMZ"/>
</dbReference>
<comment type="subcellular location">
    <subcellularLocation>
        <location evidence="6">Nucleus</location>
    </subcellularLocation>
</comment>
<dbReference type="PANTHER" id="PTHR31669">
    <property type="entry name" value="PROTEIN FAR1-RELATED SEQUENCE 10-RELATED"/>
    <property type="match status" value="1"/>
</dbReference>
<accession>A0A8R7P2A6</accession>
<reference evidence="8" key="2">
    <citation type="submission" date="2018-03" db="EMBL/GenBank/DDBJ databases">
        <title>The Triticum urartu genome reveals the dynamic nature of wheat genome evolution.</title>
        <authorList>
            <person name="Ling H."/>
            <person name="Ma B."/>
            <person name="Shi X."/>
            <person name="Liu H."/>
            <person name="Dong L."/>
            <person name="Sun H."/>
            <person name="Cao Y."/>
            <person name="Gao Q."/>
            <person name="Zheng S."/>
            <person name="Li Y."/>
            <person name="Yu Y."/>
            <person name="Du H."/>
            <person name="Qi M."/>
            <person name="Li Y."/>
            <person name="Yu H."/>
            <person name="Cui Y."/>
            <person name="Wang N."/>
            <person name="Chen C."/>
            <person name="Wu H."/>
            <person name="Zhao Y."/>
            <person name="Zhang J."/>
            <person name="Li Y."/>
            <person name="Zhou W."/>
            <person name="Zhang B."/>
            <person name="Hu W."/>
            <person name="Eijk M."/>
            <person name="Tang J."/>
            <person name="Witsenboer H."/>
            <person name="Zhao S."/>
            <person name="Li Z."/>
            <person name="Zhang A."/>
            <person name="Wang D."/>
            <person name="Liang C."/>
        </authorList>
    </citation>
    <scope>NUCLEOTIDE SEQUENCE [LARGE SCALE GENOMIC DNA]</scope>
    <source>
        <strain evidence="8">cv. G1812</strain>
    </source>
</reference>
<dbReference type="GO" id="GO:0005634">
    <property type="term" value="C:nucleus"/>
    <property type="evidence" value="ECO:0007669"/>
    <property type="project" value="UniProtKB-SubCell"/>
</dbReference>
<dbReference type="SMART" id="SM00575">
    <property type="entry name" value="ZnF_PMZ"/>
    <property type="match status" value="1"/>
</dbReference>
<comment type="similarity">
    <text evidence="1 6">Belongs to the FHY3/FAR1 family.</text>
</comment>
<dbReference type="Gramene" id="TuG1812G0100003799.01.T01">
    <property type="protein sequence ID" value="TuG1812G0100003799.01.T01.cds318727"/>
    <property type="gene ID" value="TuG1812G0100003799.01"/>
</dbReference>
<dbReference type="PANTHER" id="PTHR31669:SF214">
    <property type="entry name" value="PROTEIN FAR1-RELATED SEQUENCE"/>
    <property type="match status" value="1"/>
</dbReference>
<keyword evidence="6" id="KW-0539">Nucleus</keyword>
<comment type="function">
    <text evidence="6">Putative transcription activator involved in regulating light control of development.</text>
</comment>
<feature type="domain" description="SWIM-type" evidence="7">
    <location>
        <begin position="90"/>
        <end position="126"/>
    </location>
</feature>
<reference evidence="8" key="3">
    <citation type="submission" date="2022-06" db="UniProtKB">
        <authorList>
            <consortium name="EnsemblPlants"/>
        </authorList>
    </citation>
    <scope>IDENTIFICATION</scope>
</reference>
<dbReference type="Proteomes" id="UP000015106">
    <property type="component" value="Chromosome 1"/>
</dbReference>
<dbReference type="PROSITE" id="PS50966">
    <property type="entry name" value="ZF_SWIM"/>
    <property type="match status" value="1"/>
</dbReference>
<keyword evidence="2 6" id="KW-0479">Metal-binding</keyword>
<name>A0A8R7P2A6_TRIUA</name>
<reference evidence="9" key="1">
    <citation type="journal article" date="2013" name="Nature">
        <title>Draft genome of the wheat A-genome progenitor Triticum urartu.</title>
        <authorList>
            <person name="Ling H.Q."/>
            <person name="Zhao S."/>
            <person name="Liu D."/>
            <person name="Wang J."/>
            <person name="Sun H."/>
            <person name="Zhang C."/>
            <person name="Fan H."/>
            <person name="Li D."/>
            <person name="Dong L."/>
            <person name="Tao Y."/>
            <person name="Gao C."/>
            <person name="Wu H."/>
            <person name="Li Y."/>
            <person name="Cui Y."/>
            <person name="Guo X."/>
            <person name="Zheng S."/>
            <person name="Wang B."/>
            <person name="Yu K."/>
            <person name="Liang Q."/>
            <person name="Yang W."/>
            <person name="Lou X."/>
            <person name="Chen J."/>
            <person name="Feng M."/>
            <person name="Jian J."/>
            <person name="Zhang X."/>
            <person name="Luo G."/>
            <person name="Jiang Y."/>
            <person name="Liu J."/>
            <person name="Wang Z."/>
            <person name="Sha Y."/>
            <person name="Zhang B."/>
            <person name="Wu H."/>
            <person name="Tang D."/>
            <person name="Shen Q."/>
            <person name="Xue P."/>
            <person name="Zou S."/>
            <person name="Wang X."/>
            <person name="Liu X."/>
            <person name="Wang F."/>
            <person name="Yang Y."/>
            <person name="An X."/>
            <person name="Dong Z."/>
            <person name="Zhang K."/>
            <person name="Zhang X."/>
            <person name="Luo M.C."/>
            <person name="Dvorak J."/>
            <person name="Tong Y."/>
            <person name="Wang J."/>
            <person name="Yang H."/>
            <person name="Li Z."/>
            <person name="Wang D."/>
            <person name="Zhang A."/>
            <person name="Wang J."/>
        </authorList>
    </citation>
    <scope>NUCLEOTIDE SEQUENCE</scope>
    <source>
        <strain evidence="9">cv. G1812</strain>
    </source>
</reference>
<evidence type="ECO:0000256" key="2">
    <source>
        <dbReference type="ARBA" id="ARBA00022723"/>
    </source>
</evidence>
<dbReference type="Pfam" id="PF04434">
    <property type="entry name" value="SWIM"/>
    <property type="match status" value="1"/>
</dbReference>
<keyword evidence="4 6" id="KW-0862">Zinc</keyword>
<proteinExistence type="inferred from homology"/>
<dbReference type="AlphaFoldDB" id="A0A8R7P2A6"/>
<organism evidence="8 9">
    <name type="scientific">Triticum urartu</name>
    <name type="common">Red wild einkorn</name>
    <name type="synonym">Crithodium urartu</name>
    <dbReference type="NCBI Taxonomy" id="4572"/>
    <lineage>
        <taxon>Eukaryota</taxon>
        <taxon>Viridiplantae</taxon>
        <taxon>Streptophyta</taxon>
        <taxon>Embryophyta</taxon>
        <taxon>Tracheophyta</taxon>
        <taxon>Spermatophyta</taxon>
        <taxon>Magnoliopsida</taxon>
        <taxon>Liliopsida</taxon>
        <taxon>Poales</taxon>
        <taxon>Poaceae</taxon>
        <taxon>BOP clade</taxon>
        <taxon>Pooideae</taxon>
        <taxon>Triticodae</taxon>
        <taxon>Triticeae</taxon>
        <taxon>Triticinae</taxon>
        <taxon>Triticum</taxon>
    </lineage>
</organism>
<sequence>MKQYVLFQENVIHIENQDRFLSNEKTPVFWSHQLVERHATAIYTRGIYLKFLTELVNSTAFKVIEIEKDKVYDLEKHIRYEKPEFTREMFRVHVDLSTGSFKCFCGKFERDGIVCCHILRLFTQFDITHIPDKLIVDRWTISFREKELDKCKKEMVLLTGEDQSHNAVRYAILMSKVGEACSDIS</sequence>
<dbReference type="InterPro" id="IPR031052">
    <property type="entry name" value="FHY3/FAR1"/>
</dbReference>
<evidence type="ECO:0000256" key="4">
    <source>
        <dbReference type="ARBA" id="ARBA00022833"/>
    </source>
</evidence>
<dbReference type="EnsemblPlants" id="TuG1812G0100003799.01.T01">
    <property type="protein sequence ID" value="TuG1812G0100003799.01.T01.cds318727"/>
    <property type="gene ID" value="TuG1812G0100003799.01"/>
</dbReference>
<dbReference type="InterPro" id="IPR007527">
    <property type="entry name" value="Znf_SWIM"/>
</dbReference>